<keyword evidence="1" id="KW-0472">Membrane</keyword>
<protein>
    <submittedName>
        <fullName evidence="2">Uncharacterized protein</fullName>
    </submittedName>
</protein>
<accession>E6QPB0</accession>
<reference evidence="2" key="1">
    <citation type="submission" date="2009-10" db="EMBL/GenBank/DDBJ databases">
        <title>Diversity of trophic interactions inside an arsenic-rich microbial ecosystem.</title>
        <authorList>
            <person name="Bertin P.N."/>
            <person name="Heinrich-Salmeron A."/>
            <person name="Pelletier E."/>
            <person name="Goulhen-Chollet F."/>
            <person name="Arsene-Ploetze F."/>
            <person name="Gallien S."/>
            <person name="Calteau A."/>
            <person name="Vallenet D."/>
            <person name="Casiot C."/>
            <person name="Chane-Woon-Ming B."/>
            <person name="Giloteaux L."/>
            <person name="Barakat M."/>
            <person name="Bonnefoy V."/>
            <person name="Bruneel O."/>
            <person name="Chandler M."/>
            <person name="Cleiss J."/>
            <person name="Duran R."/>
            <person name="Elbaz-Poulichet F."/>
            <person name="Fonknechten N."/>
            <person name="Lauga B."/>
            <person name="Mornico D."/>
            <person name="Ortet P."/>
            <person name="Schaeffer C."/>
            <person name="Siguier P."/>
            <person name="Alexander Thil Smith A."/>
            <person name="Van Dorsselaer A."/>
            <person name="Weissenbach J."/>
            <person name="Medigue C."/>
            <person name="Le Paslier D."/>
        </authorList>
    </citation>
    <scope>NUCLEOTIDE SEQUENCE</scope>
</reference>
<organism evidence="2">
    <name type="scientific">mine drainage metagenome</name>
    <dbReference type="NCBI Taxonomy" id="410659"/>
    <lineage>
        <taxon>unclassified sequences</taxon>
        <taxon>metagenomes</taxon>
        <taxon>ecological metagenomes</taxon>
    </lineage>
</organism>
<keyword evidence="1" id="KW-1133">Transmembrane helix</keyword>
<dbReference type="AlphaFoldDB" id="E6QPB0"/>
<evidence type="ECO:0000313" key="2">
    <source>
        <dbReference type="EMBL" id="CBI09081.1"/>
    </source>
</evidence>
<evidence type="ECO:0000256" key="1">
    <source>
        <dbReference type="SAM" id="Phobius"/>
    </source>
</evidence>
<dbReference type="EMBL" id="CABQ01000314">
    <property type="protein sequence ID" value="CBI09081.1"/>
    <property type="molecule type" value="Genomic_DNA"/>
</dbReference>
<proteinExistence type="predicted"/>
<comment type="caution">
    <text evidence="2">The sequence shown here is derived from an EMBL/GenBank/DDBJ whole genome shotgun (WGS) entry which is preliminary data.</text>
</comment>
<feature type="transmembrane region" description="Helical" evidence="1">
    <location>
        <begin position="154"/>
        <end position="178"/>
    </location>
</feature>
<gene>
    <name evidence="2" type="ORF">CARN6_2629</name>
</gene>
<sequence length="181" mass="20149">MLERLTADARADLLHRVSRLGPRDNDVDWLIRDSADVVVDAVRAAQAVIERANGDLAQRYAAFDELRVSLETTLEALRNTHDQQSLAVLERFAGMIESMRDLTREVTNITSANLRADGAARVTDIVVADAKKKLENSLLSATKIVRAAANERRYLPWVTIGLAVAQLVGFSVILWLLLHHR</sequence>
<name>E6QPB0_9ZZZZ</name>
<keyword evidence="1" id="KW-0812">Transmembrane</keyword>